<dbReference type="PANTHER" id="PTHR44757">
    <property type="entry name" value="DIGUANYLATE CYCLASE DGCP"/>
    <property type="match status" value="1"/>
</dbReference>
<proteinExistence type="predicted"/>
<dbReference type="PROSITE" id="PS50113">
    <property type="entry name" value="PAC"/>
    <property type="match status" value="3"/>
</dbReference>
<evidence type="ECO:0000259" key="2">
    <source>
        <dbReference type="PROSITE" id="PS50113"/>
    </source>
</evidence>
<dbReference type="InterPro" id="IPR043128">
    <property type="entry name" value="Rev_trsase/Diguanyl_cyclase"/>
</dbReference>
<feature type="domain" description="PAS" evidence="1">
    <location>
        <begin position="25"/>
        <end position="94"/>
    </location>
</feature>
<dbReference type="InterPro" id="IPR000160">
    <property type="entry name" value="GGDEF_dom"/>
</dbReference>
<dbReference type="SMART" id="SM00091">
    <property type="entry name" value="PAS"/>
    <property type="match status" value="3"/>
</dbReference>
<dbReference type="InterPro" id="IPR029787">
    <property type="entry name" value="Nucleotide_cyclase"/>
</dbReference>
<dbReference type="Proteomes" id="UP001589788">
    <property type="component" value="Unassembled WGS sequence"/>
</dbReference>
<dbReference type="PANTHER" id="PTHR44757:SF2">
    <property type="entry name" value="BIOFILM ARCHITECTURE MAINTENANCE PROTEIN MBAA"/>
    <property type="match status" value="1"/>
</dbReference>
<feature type="domain" description="GGDEF" evidence="3">
    <location>
        <begin position="463"/>
        <end position="595"/>
    </location>
</feature>
<evidence type="ECO:0000313" key="5">
    <source>
        <dbReference type="Proteomes" id="UP001589788"/>
    </source>
</evidence>
<dbReference type="InterPro" id="IPR001610">
    <property type="entry name" value="PAC"/>
</dbReference>
<dbReference type="NCBIfam" id="TIGR00254">
    <property type="entry name" value="GGDEF"/>
    <property type="match status" value="1"/>
</dbReference>
<dbReference type="SUPFAM" id="SSF55073">
    <property type="entry name" value="Nucleotide cyclase"/>
    <property type="match status" value="1"/>
</dbReference>
<dbReference type="EMBL" id="JBHLYQ010000060">
    <property type="protein sequence ID" value="MFC0081971.1"/>
    <property type="molecule type" value="Genomic_DNA"/>
</dbReference>
<name>A0ABV6C568_9ACTN</name>
<feature type="domain" description="PAC" evidence="2">
    <location>
        <begin position="234"/>
        <end position="289"/>
    </location>
</feature>
<dbReference type="CDD" id="cd01949">
    <property type="entry name" value="GGDEF"/>
    <property type="match status" value="1"/>
</dbReference>
<dbReference type="CDD" id="cd00130">
    <property type="entry name" value="PAS"/>
    <property type="match status" value="3"/>
</dbReference>
<dbReference type="InterPro" id="IPR052155">
    <property type="entry name" value="Biofilm_reg_signaling"/>
</dbReference>
<dbReference type="PROSITE" id="PS50112">
    <property type="entry name" value="PAS"/>
    <property type="match status" value="3"/>
</dbReference>
<feature type="domain" description="PAC" evidence="2">
    <location>
        <begin position="379"/>
        <end position="431"/>
    </location>
</feature>
<dbReference type="InterPro" id="IPR013656">
    <property type="entry name" value="PAS_4"/>
</dbReference>
<dbReference type="InterPro" id="IPR000700">
    <property type="entry name" value="PAS-assoc_C"/>
</dbReference>
<dbReference type="Pfam" id="PF00990">
    <property type="entry name" value="GGDEF"/>
    <property type="match status" value="1"/>
</dbReference>
<evidence type="ECO:0000259" key="3">
    <source>
        <dbReference type="PROSITE" id="PS50887"/>
    </source>
</evidence>
<keyword evidence="4" id="KW-0548">Nucleotidyltransferase</keyword>
<feature type="domain" description="PAS" evidence="1">
    <location>
        <begin position="150"/>
        <end position="203"/>
    </location>
</feature>
<organism evidence="4 5">
    <name type="scientific">Aciditerrimonas ferrireducens</name>
    <dbReference type="NCBI Taxonomy" id="667306"/>
    <lineage>
        <taxon>Bacteria</taxon>
        <taxon>Bacillati</taxon>
        <taxon>Actinomycetota</taxon>
        <taxon>Acidimicrobiia</taxon>
        <taxon>Acidimicrobiales</taxon>
        <taxon>Acidimicrobiaceae</taxon>
        <taxon>Aciditerrimonas</taxon>
    </lineage>
</organism>
<dbReference type="PROSITE" id="PS50887">
    <property type="entry name" value="GGDEF"/>
    <property type="match status" value="1"/>
</dbReference>
<accession>A0ABV6C568</accession>
<dbReference type="NCBIfam" id="TIGR00229">
    <property type="entry name" value="sensory_box"/>
    <property type="match status" value="2"/>
</dbReference>
<dbReference type="InterPro" id="IPR035965">
    <property type="entry name" value="PAS-like_dom_sf"/>
</dbReference>
<dbReference type="SMART" id="SM00086">
    <property type="entry name" value="PAC"/>
    <property type="match status" value="3"/>
</dbReference>
<reference evidence="4 5" key="1">
    <citation type="submission" date="2024-09" db="EMBL/GenBank/DDBJ databases">
        <authorList>
            <person name="Sun Q."/>
            <person name="Mori K."/>
        </authorList>
    </citation>
    <scope>NUCLEOTIDE SEQUENCE [LARGE SCALE GENOMIC DNA]</scope>
    <source>
        <strain evidence="4 5">JCM 15389</strain>
    </source>
</reference>
<feature type="domain" description="PAS" evidence="1">
    <location>
        <begin position="297"/>
        <end position="338"/>
    </location>
</feature>
<dbReference type="InterPro" id="IPR000014">
    <property type="entry name" value="PAS"/>
</dbReference>
<dbReference type="GO" id="GO:0052621">
    <property type="term" value="F:diguanylate cyclase activity"/>
    <property type="evidence" value="ECO:0007669"/>
    <property type="project" value="UniProtKB-EC"/>
</dbReference>
<dbReference type="EC" id="2.7.7.65" evidence="4"/>
<keyword evidence="4" id="KW-0808">Transferase</keyword>
<dbReference type="Gene3D" id="3.30.450.20">
    <property type="entry name" value="PAS domain"/>
    <property type="match status" value="3"/>
</dbReference>
<sequence length="595" mass="63430">MRQVLEGPPVSEVLAPGVPGSGVGHEGRFSALVEHVNDIVVVLDATGAVRYANPASRRLGYDLAAWLGQSAFAAVHPDDLPRVQAAFAAVMAGSGRRVPLQFRLRRADGSLMVAEALATNRLADPGVAGVVVTVRDVTARTRAEEEARAADRLHRTLVESLAEGVALTDRDGVLLLGNSALERLLEVPLAALLGKSLPAVLELGRQLGWRTLDAAGRPLPAAAHPTVAVLRSGQPVLGQLLGIRRPEGSVCWCQVSARPVRDARRAVVGSVSSITDVSALRRADRDLMVALGELERERTFLRVLLDNLEEGIVACDEDGRLTIVNPAGRRFLGLTETDAGALAGPADPAGQATWRTLDGRPLDPSRMPLARALRGESVREVQLLLEDGSGTARVVEANAQALASEEGQPIGAVLALHDVTEHKRTEAELTSLALTDPLTKLANRLVLEDRLRRSLERLRRSGGGVGVLLLDLDGFKEVNDRYGHETGDQVLQMVARRLAAAVRPEDTVARLGGDELVVVCDVAGAAEEVALIALRVEEALARPYRVGELTLEVSASVGWVVAEDPEADPDELVAEADARMYRAKARRRAARPGDA</sequence>
<keyword evidence="5" id="KW-1185">Reference proteome</keyword>
<feature type="domain" description="PAC" evidence="2">
    <location>
        <begin position="98"/>
        <end position="149"/>
    </location>
</feature>
<comment type="caution">
    <text evidence="4">The sequence shown here is derived from an EMBL/GenBank/DDBJ whole genome shotgun (WGS) entry which is preliminary data.</text>
</comment>
<gene>
    <name evidence="4" type="ORF">ACFFRE_07395</name>
</gene>
<dbReference type="SUPFAM" id="SSF55785">
    <property type="entry name" value="PYP-like sensor domain (PAS domain)"/>
    <property type="match status" value="3"/>
</dbReference>
<dbReference type="Gene3D" id="3.30.70.270">
    <property type="match status" value="1"/>
</dbReference>
<evidence type="ECO:0000259" key="1">
    <source>
        <dbReference type="PROSITE" id="PS50112"/>
    </source>
</evidence>
<dbReference type="SMART" id="SM00267">
    <property type="entry name" value="GGDEF"/>
    <property type="match status" value="1"/>
</dbReference>
<evidence type="ECO:0000313" key="4">
    <source>
        <dbReference type="EMBL" id="MFC0081971.1"/>
    </source>
</evidence>
<dbReference type="Pfam" id="PF08448">
    <property type="entry name" value="PAS_4"/>
    <property type="match status" value="3"/>
</dbReference>
<protein>
    <submittedName>
        <fullName evidence="4">Diguanylate cyclase domain-containing protein</fullName>
        <ecNumber evidence="4">2.7.7.65</ecNumber>
    </submittedName>
</protein>
<dbReference type="RefSeq" id="WP_248107375.1">
    <property type="nucleotide sequence ID" value="NZ_JAKHEX010000009.1"/>
</dbReference>